<reference evidence="1 2" key="1">
    <citation type="submission" date="2020-08" db="EMBL/GenBank/DDBJ databases">
        <title>Streptomyces sp. PSKA01 genome sequencing and assembly.</title>
        <authorList>
            <person name="Mandal S."/>
            <person name="Maiti P.K."/>
            <person name="Das P."/>
        </authorList>
    </citation>
    <scope>NUCLEOTIDE SEQUENCE [LARGE SCALE GENOMIC DNA]</scope>
    <source>
        <strain evidence="1 2">PSKA01</strain>
    </source>
</reference>
<comment type="caution">
    <text evidence="1">The sequence shown here is derived from an EMBL/GenBank/DDBJ whole genome shotgun (WGS) entry which is preliminary data.</text>
</comment>
<dbReference type="Proteomes" id="UP000584670">
    <property type="component" value="Unassembled WGS sequence"/>
</dbReference>
<proteinExistence type="predicted"/>
<dbReference type="RefSeq" id="WP_186284331.1">
    <property type="nucleotide sequence ID" value="NZ_JACMSF010000025.1"/>
</dbReference>
<dbReference type="EMBL" id="JACMSF010000025">
    <property type="protein sequence ID" value="MBC2904376.1"/>
    <property type="molecule type" value="Genomic_DNA"/>
</dbReference>
<protein>
    <submittedName>
        <fullName evidence="1">Uncharacterized protein</fullName>
    </submittedName>
</protein>
<dbReference type="AlphaFoldDB" id="A0A7X1J533"/>
<sequence>MHWNDEGPGGAPLTEQVLAWLITSQGRATAITVDVHGHVEDADGADAFIPPGEEPA</sequence>
<gene>
    <name evidence="1" type="ORF">H4N64_22645</name>
</gene>
<organism evidence="1 2">
    <name type="scientific">Streptomyces cupreus</name>
    <dbReference type="NCBI Taxonomy" id="2759956"/>
    <lineage>
        <taxon>Bacteria</taxon>
        <taxon>Bacillati</taxon>
        <taxon>Actinomycetota</taxon>
        <taxon>Actinomycetes</taxon>
        <taxon>Kitasatosporales</taxon>
        <taxon>Streptomycetaceae</taxon>
        <taxon>Streptomyces</taxon>
    </lineage>
</organism>
<keyword evidence="2" id="KW-1185">Reference proteome</keyword>
<name>A0A7X1J533_9ACTN</name>
<accession>A0A7X1J533</accession>
<evidence type="ECO:0000313" key="2">
    <source>
        <dbReference type="Proteomes" id="UP000584670"/>
    </source>
</evidence>
<evidence type="ECO:0000313" key="1">
    <source>
        <dbReference type="EMBL" id="MBC2904376.1"/>
    </source>
</evidence>